<evidence type="ECO:0000313" key="6">
    <source>
        <dbReference type="EMBL" id="ARQ07770.1"/>
    </source>
</evidence>
<keyword evidence="1" id="KW-0963">Cytoplasm</keyword>
<name>A0A1W7AF67_9STAP</name>
<dbReference type="PANTHER" id="PTHR37299:SF2">
    <property type="entry name" value="HTH LYTTR-TYPE DOMAIN-CONTAINING PROTEIN"/>
    <property type="match status" value="1"/>
</dbReference>
<dbReference type="Pfam" id="PF04397">
    <property type="entry name" value="LytTR"/>
    <property type="match status" value="1"/>
</dbReference>
<dbReference type="OrthoDB" id="9808614at2"/>
<evidence type="ECO:0000256" key="1">
    <source>
        <dbReference type="ARBA" id="ARBA00022490"/>
    </source>
</evidence>
<dbReference type="PANTHER" id="PTHR37299">
    <property type="entry name" value="TRANSCRIPTIONAL REGULATOR-RELATED"/>
    <property type="match status" value="1"/>
</dbReference>
<feature type="domain" description="HTH LytTR-type" evidence="5">
    <location>
        <begin position="42"/>
        <end position="145"/>
    </location>
</feature>
<evidence type="ECO:0000256" key="2">
    <source>
        <dbReference type="ARBA" id="ARBA00023015"/>
    </source>
</evidence>
<dbReference type="Proteomes" id="UP000194154">
    <property type="component" value="Chromosome"/>
</dbReference>
<dbReference type="STRING" id="1855823.MCCS_21810"/>
<dbReference type="EMBL" id="CP021059">
    <property type="protein sequence ID" value="ARQ07770.1"/>
    <property type="molecule type" value="Genomic_DNA"/>
</dbReference>
<evidence type="ECO:0000256" key="3">
    <source>
        <dbReference type="ARBA" id="ARBA00023125"/>
    </source>
</evidence>
<reference evidence="6 7" key="1">
    <citation type="journal article" date="2017" name="Int. J. Syst. Evol. Microbiol.">
        <title>Macrococcus canis sp. nov., a skin bacterium associated with infections in dogs.</title>
        <authorList>
            <person name="Gobeli Brawand S."/>
            <person name="Cotting K."/>
            <person name="Gomez-Sanz E."/>
            <person name="Collaud A."/>
            <person name="Thomann A."/>
            <person name="Brodard I."/>
            <person name="Rodriguez-Campos S."/>
            <person name="Strauss C."/>
            <person name="Perreten V."/>
        </authorList>
    </citation>
    <scope>NUCLEOTIDE SEQUENCE [LARGE SCALE GENOMIC DNA]</scope>
    <source>
        <strain evidence="6 7">KM45013</strain>
    </source>
</reference>
<sequence length="145" mass="16825">MKIELNIDAHAEEKIMISAKQVTPVLSDFLKDTEKRFNNPRLTGKHEDHIYPIALETVARFIVENNQVLAVTNTKVLKMEQRLYQLEEIISSNFTRISKSEIVNMDYLDHLKLEPNGLAQIVLKNGDVTYASRRYLKTIKERLLL</sequence>
<dbReference type="GeneID" id="35296264"/>
<evidence type="ECO:0000256" key="4">
    <source>
        <dbReference type="ARBA" id="ARBA00023163"/>
    </source>
</evidence>
<dbReference type="GO" id="GO:0003677">
    <property type="term" value="F:DNA binding"/>
    <property type="evidence" value="ECO:0007669"/>
    <property type="project" value="UniProtKB-KW"/>
</dbReference>
<evidence type="ECO:0000259" key="5">
    <source>
        <dbReference type="PROSITE" id="PS50930"/>
    </source>
</evidence>
<gene>
    <name evidence="6" type="ORF">MCCS_21810</name>
</gene>
<dbReference type="KEGG" id="mcak:MCCS_21810"/>
<keyword evidence="4" id="KW-0804">Transcription</keyword>
<protein>
    <submittedName>
        <fullName evidence="6">Putative HTH-type transcriptional regulator</fullName>
    </submittedName>
</protein>
<organism evidence="6 7">
    <name type="scientific">Macrococcoides canis</name>
    <dbReference type="NCBI Taxonomy" id="1855823"/>
    <lineage>
        <taxon>Bacteria</taxon>
        <taxon>Bacillati</taxon>
        <taxon>Bacillota</taxon>
        <taxon>Bacilli</taxon>
        <taxon>Bacillales</taxon>
        <taxon>Staphylococcaceae</taxon>
        <taxon>Macrococcoides</taxon>
    </lineage>
</organism>
<dbReference type="InterPro" id="IPR007492">
    <property type="entry name" value="LytTR_DNA-bd_dom"/>
</dbReference>
<accession>A0A1W7AF67</accession>
<dbReference type="GO" id="GO:0000156">
    <property type="term" value="F:phosphorelay response regulator activity"/>
    <property type="evidence" value="ECO:0007669"/>
    <property type="project" value="InterPro"/>
</dbReference>
<dbReference type="PROSITE" id="PS50930">
    <property type="entry name" value="HTH_LYTTR"/>
    <property type="match status" value="1"/>
</dbReference>
<dbReference type="InterPro" id="IPR046947">
    <property type="entry name" value="LytR-like"/>
</dbReference>
<dbReference type="SMART" id="SM00850">
    <property type="entry name" value="LytTR"/>
    <property type="match status" value="1"/>
</dbReference>
<keyword evidence="7" id="KW-1185">Reference proteome</keyword>
<dbReference type="Gene3D" id="2.40.50.1020">
    <property type="entry name" value="LytTr DNA-binding domain"/>
    <property type="match status" value="1"/>
</dbReference>
<evidence type="ECO:0000313" key="7">
    <source>
        <dbReference type="Proteomes" id="UP000194154"/>
    </source>
</evidence>
<keyword evidence="3" id="KW-0238">DNA-binding</keyword>
<dbReference type="RefSeq" id="WP_086039191.1">
    <property type="nucleotide sequence ID" value="NZ_CBCRZA010000016.1"/>
</dbReference>
<proteinExistence type="predicted"/>
<dbReference type="AlphaFoldDB" id="A0A1W7AF67"/>
<keyword evidence="2" id="KW-0805">Transcription regulation</keyword>